<organism evidence="1 2">
    <name type="scientific">Microbacterium aurum</name>
    <dbReference type="NCBI Taxonomy" id="36805"/>
    <lineage>
        <taxon>Bacteria</taxon>
        <taxon>Bacillati</taxon>
        <taxon>Actinomycetota</taxon>
        <taxon>Actinomycetes</taxon>
        <taxon>Micrococcales</taxon>
        <taxon>Microbacteriaceae</taxon>
        <taxon>Microbacterium</taxon>
    </lineage>
</organism>
<name>A0A1P8U5N2_9MICO</name>
<keyword evidence="2" id="KW-1185">Reference proteome</keyword>
<dbReference type="AlphaFoldDB" id="A0A1P8U5N2"/>
<sequence>MLNPELLWVHYGPTQDPATAEAAMIGHFVANISDDVASTMIDPTAPLPFANLTFPAGRRKAHGLHGFKAPRQLSDGEGRATPHARELTQRADLTITQPPESTGITRPTQNVTATDISNGQLRVPRLSKSIFPAIRAEIEVELRGDIYAASWDPRTDGDKERSGVIRIGRRILSNYIQAGVPRQIETTRTGYRIG</sequence>
<reference evidence="1 2" key="1">
    <citation type="submission" date="2016-12" db="EMBL/GenBank/DDBJ databases">
        <title>Complete genome sequence of Microbacterium aurum KACC 15219.</title>
        <authorList>
            <person name="Jung Y."/>
            <person name="Shin J.-H."/>
            <person name="Lee Y.-J."/>
            <person name="Yi H."/>
            <person name="Bahn Y.-S."/>
            <person name="Kim J.F."/>
            <person name="Lee D.-W."/>
        </authorList>
    </citation>
    <scope>NUCLEOTIDE SEQUENCE [LARGE SCALE GENOMIC DNA]</scope>
    <source>
        <strain evidence="1 2">KACC 15219</strain>
    </source>
</reference>
<protein>
    <submittedName>
        <fullName evidence="1">Uncharacterized protein</fullName>
    </submittedName>
</protein>
<evidence type="ECO:0000313" key="1">
    <source>
        <dbReference type="EMBL" id="APZ33414.1"/>
    </source>
</evidence>
<dbReference type="EMBL" id="CP018762">
    <property type="protein sequence ID" value="APZ33414.1"/>
    <property type="molecule type" value="Genomic_DNA"/>
</dbReference>
<evidence type="ECO:0000313" key="2">
    <source>
        <dbReference type="Proteomes" id="UP000187185"/>
    </source>
</evidence>
<dbReference type="KEGG" id="maur:BOH66_03320"/>
<gene>
    <name evidence="1" type="ORF">BOH66_03320</name>
</gene>
<accession>A0A1P8U5N2</accession>
<proteinExistence type="predicted"/>
<dbReference type="Proteomes" id="UP000187185">
    <property type="component" value="Chromosome"/>
</dbReference>